<accession>A0A6P7FTC2</accession>
<dbReference type="FunFam" id="3.90.230.10:FF:000007">
    <property type="entry name" value="Xaa-Pro aminopeptidase P"/>
    <property type="match status" value="1"/>
</dbReference>
<dbReference type="Pfam" id="PF00557">
    <property type="entry name" value="Peptidase_M24"/>
    <property type="match status" value="1"/>
</dbReference>
<dbReference type="GO" id="GO:0070006">
    <property type="term" value="F:metalloaminopeptidase activity"/>
    <property type="evidence" value="ECO:0007669"/>
    <property type="project" value="InterPro"/>
</dbReference>
<dbReference type="Gene3D" id="3.40.350.10">
    <property type="entry name" value="Creatinase/prolidase N-terminal domain"/>
    <property type="match status" value="2"/>
</dbReference>
<dbReference type="CDD" id="cd01085">
    <property type="entry name" value="APP"/>
    <property type="match status" value="1"/>
</dbReference>
<evidence type="ECO:0000259" key="9">
    <source>
        <dbReference type="Pfam" id="PF16188"/>
    </source>
</evidence>
<dbReference type="InterPro" id="IPR000587">
    <property type="entry name" value="Creatinase_N"/>
</dbReference>
<feature type="domain" description="Peptidase M24 C-terminal" evidence="9">
    <location>
        <begin position="551"/>
        <end position="615"/>
    </location>
</feature>
<dbReference type="KEGG" id="dvv:114333767"/>
<name>A0A6P7FTC2_DIAVI</name>
<evidence type="ECO:0000256" key="4">
    <source>
        <dbReference type="ARBA" id="ARBA00022801"/>
    </source>
</evidence>
<keyword evidence="5" id="KW-0464">Manganese</keyword>
<organism evidence="10">
    <name type="scientific">Diabrotica virgifera virgifera</name>
    <name type="common">western corn rootworm</name>
    <dbReference type="NCBI Taxonomy" id="50390"/>
    <lineage>
        <taxon>Eukaryota</taxon>
        <taxon>Metazoa</taxon>
        <taxon>Ecdysozoa</taxon>
        <taxon>Arthropoda</taxon>
        <taxon>Hexapoda</taxon>
        <taxon>Insecta</taxon>
        <taxon>Pterygota</taxon>
        <taxon>Neoptera</taxon>
        <taxon>Endopterygota</taxon>
        <taxon>Coleoptera</taxon>
        <taxon>Polyphaga</taxon>
        <taxon>Cucujiformia</taxon>
        <taxon>Chrysomeloidea</taxon>
        <taxon>Chrysomelidae</taxon>
        <taxon>Galerucinae</taxon>
        <taxon>Diabroticina</taxon>
        <taxon>Diabroticites</taxon>
        <taxon>Diabrotica</taxon>
    </lineage>
</organism>
<dbReference type="GO" id="GO:0005737">
    <property type="term" value="C:cytoplasm"/>
    <property type="evidence" value="ECO:0007669"/>
    <property type="project" value="UniProtKB-ARBA"/>
</dbReference>
<evidence type="ECO:0000256" key="6">
    <source>
        <dbReference type="RuleBase" id="RU000590"/>
    </source>
</evidence>
<comment type="similarity">
    <text evidence="2 6">Belongs to the peptidase M24B family.</text>
</comment>
<dbReference type="Pfam" id="PF01321">
    <property type="entry name" value="Creatinase_N"/>
    <property type="match status" value="1"/>
</dbReference>
<evidence type="ECO:0000256" key="2">
    <source>
        <dbReference type="ARBA" id="ARBA00008766"/>
    </source>
</evidence>
<evidence type="ECO:0000259" key="7">
    <source>
        <dbReference type="Pfam" id="PF00557"/>
    </source>
</evidence>
<dbReference type="InterPro" id="IPR033740">
    <property type="entry name" value="Pept_M24B"/>
</dbReference>
<dbReference type="InterPro" id="IPR029149">
    <property type="entry name" value="Creatin/AminoP/Spt16_N"/>
</dbReference>
<dbReference type="InParanoid" id="A0A6P7FTC2"/>
<protein>
    <submittedName>
        <fullName evidence="10">Xaa-Pro aminopeptidase ApepP</fullName>
    </submittedName>
</protein>
<dbReference type="SUPFAM" id="SSF55920">
    <property type="entry name" value="Creatinase/aminopeptidase"/>
    <property type="match status" value="1"/>
</dbReference>
<evidence type="ECO:0000256" key="3">
    <source>
        <dbReference type="ARBA" id="ARBA00022723"/>
    </source>
</evidence>
<dbReference type="InterPro" id="IPR050422">
    <property type="entry name" value="X-Pro_aminopeptidase_P"/>
</dbReference>
<evidence type="ECO:0000256" key="1">
    <source>
        <dbReference type="ARBA" id="ARBA00001936"/>
    </source>
</evidence>
<feature type="domain" description="Creatinase N-terminal" evidence="8">
    <location>
        <begin position="11"/>
        <end position="149"/>
    </location>
</feature>
<dbReference type="PANTHER" id="PTHR43763:SF20">
    <property type="entry name" value="XAA-PRO AMINOPEPTIDASE APEPP"/>
    <property type="match status" value="1"/>
</dbReference>
<comment type="cofactor">
    <cofactor evidence="1">
        <name>Mn(2+)</name>
        <dbReference type="ChEBI" id="CHEBI:29035"/>
    </cofactor>
</comment>
<keyword evidence="3 6" id="KW-0479">Metal-binding</keyword>
<dbReference type="Gene3D" id="3.90.230.10">
    <property type="entry name" value="Creatinase/methionine aminopeptidase superfamily"/>
    <property type="match status" value="1"/>
</dbReference>
<evidence type="ECO:0000256" key="5">
    <source>
        <dbReference type="ARBA" id="ARBA00023211"/>
    </source>
</evidence>
<keyword evidence="4" id="KW-0378">Hydrolase</keyword>
<dbReference type="FunFam" id="3.40.350.10:FF:000001">
    <property type="entry name" value="Putative xaa-Pro aminopeptidase 1"/>
    <property type="match status" value="1"/>
</dbReference>
<dbReference type="SUPFAM" id="SSF53092">
    <property type="entry name" value="Creatinase/prolidase N-terminal domain"/>
    <property type="match status" value="1"/>
</dbReference>
<dbReference type="Pfam" id="PF16188">
    <property type="entry name" value="Peptidase_M24_C"/>
    <property type="match status" value="1"/>
</dbReference>
<proteinExistence type="inferred from homology"/>
<evidence type="ECO:0000313" key="10">
    <source>
        <dbReference type="RefSeq" id="XP_028139561.1"/>
    </source>
</evidence>
<feature type="domain" description="Peptidase M24" evidence="7">
    <location>
        <begin position="324"/>
        <end position="539"/>
    </location>
</feature>
<dbReference type="AlphaFoldDB" id="A0A6P7FTC2"/>
<dbReference type="OrthoDB" id="9995434at2759"/>
<dbReference type="Pfam" id="PF16189">
    <property type="entry name" value="Creatinase_N_2"/>
    <property type="match status" value="1"/>
</dbReference>
<sequence>MSPPKSTTKLLQQLRALMQNKKYVKEPISAYIVPSSDAHNSEYLAECDEYRAFITGFTGSAGTAIITDKEALLWTDGRYYLQASEQLDSNWELMKEGLPTTLTQGDWLSKNLIQGSKVGVDPKVYSYSKFNPLQSKLESSGHQLVPIATNLIELIWTDRPARPTNPVKPLARNYTGKSVAQKLKEVNTAMKEKHAEYLVLSALDEIAYFLNLRGSDIEFNPVFFAYVIIGNNNFTVFLNDKQNSSAVKEHLESEVENSSYKIENYDNIEKKIEQLTNKVEGYIWFSEHSSFALTDLVPKKHRLLTDITPVCLMKGVKNENEIQGMRNCHIRDAAALCCYFAWLEANVKSEKITEISGSDKLLEFRKMQKDFVGPSFATISSVGPHGAIIHYKPSHDTDAQITADQVYLCDSGGQYLDGTTDVTRTLHFGTPTPFEKECYTRVLKGQLKLGSRIFPSKIKGNCLDTFAREYLWQVGLDYGHGTGHGIGSYLNVHEGPMGISWRPIPEDPGLEPGMFISNEPGFYKDGEFGLRIEDIVQVVEARPPHNFNNRGYLTFETITLMPKSNNLILVEMLTDEELKQLNDYHKQCLEVVGAVLDKQGQIQAKEWLVRETKPLTR</sequence>
<keyword evidence="10" id="KW-0645">Protease</keyword>
<keyword evidence="10" id="KW-0031">Aminopeptidase</keyword>
<dbReference type="InterPro" id="IPR036005">
    <property type="entry name" value="Creatinase/aminopeptidase-like"/>
</dbReference>
<dbReference type="PROSITE" id="PS00491">
    <property type="entry name" value="PROLINE_PEPTIDASE"/>
    <property type="match status" value="1"/>
</dbReference>
<evidence type="ECO:0000259" key="8">
    <source>
        <dbReference type="Pfam" id="PF01321"/>
    </source>
</evidence>
<dbReference type="PANTHER" id="PTHR43763">
    <property type="entry name" value="XAA-PRO AMINOPEPTIDASE 1"/>
    <property type="match status" value="1"/>
</dbReference>
<dbReference type="FunCoup" id="A0A6P7FTC2">
    <property type="interactions" value="1469"/>
</dbReference>
<dbReference type="RefSeq" id="XP_028139561.1">
    <property type="nucleotide sequence ID" value="XM_028283760.1"/>
</dbReference>
<dbReference type="GO" id="GO:0046872">
    <property type="term" value="F:metal ion binding"/>
    <property type="evidence" value="ECO:0007669"/>
    <property type="project" value="UniProtKB-KW"/>
</dbReference>
<gene>
    <name evidence="10" type="primary">LOC114333767</name>
</gene>
<reference evidence="10" key="1">
    <citation type="submission" date="2025-08" db="UniProtKB">
        <authorList>
            <consortium name="RefSeq"/>
        </authorList>
    </citation>
    <scope>IDENTIFICATION</scope>
    <source>
        <tissue evidence="10">Whole insect</tissue>
    </source>
</reference>
<dbReference type="InterPro" id="IPR032416">
    <property type="entry name" value="Peptidase_M24_C"/>
</dbReference>
<dbReference type="InterPro" id="IPR001131">
    <property type="entry name" value="Peptidase_M24B_aminopep-P_CS"/>
</dbReference>
<dbReference type="InterPro" id="IPR000994">
    <property type="entry name" value="Pept_M24"/>
</dbReference>